<dbReference type="Proteomes" id="UP000193778">
    <property type="component" value="Unassembled WGS sequence"/>
</dbReference>
<dbReference type="RefSeq" id="WP_159453907.1">
    <property type="nucleotide sequence ID" value="NZ_FWFP01000009.1"/>
</dbReference>
<keyword evidence="1" id="KW-0732">Signal</keyword>
<dbReference type="OrthoDB" id="9858397at2"/>
<reference evidence="3" key="1">
    <citation type="submission" date="2017-03" db="EMBL/GenBank/DDBJ databases">
        <authorList>
            <person name="Rodrigo-Torres L."/>
            <person name="Arahal R.D."/>
            <person name="Lucena T."/>
        </authorList>
    </citation>
    <scope>NUCLEOTIDE SEQUENCE [LARGE SCALE GENOMIC DNA]</scope>
    <source>
        <strain evidence="3">CECT 8411</strain>
    </source>
</reference>
<protein>
    <submittedName>
        <fullName evidence="2">Uncharacterized protein</fullName>
    </submittedName>
</protein>
<feature type="chain" id="PRO_5012191613" evidence="1">
    <location>
        <begin position="24"/>
        <end position="56"/>
    </location>
</feature>
<proteinExistence type="predicted"/>
<name>A0A1X6ZW12_9RHOB</name>
<accession>A0A1X6ZW12</accession>
<dbReference type="AlphaFoldDB" id="A0A1X6ZW12"/>
<sequence>MKRIAALGLVALTLSFVGTGAFAECYFGNDAVTGAETIICETESGFSSWGTMIAEA</sequence>
<gene>
    <name evidence="2" type="ORF">RUM8411_03123</name>
</gene>
<evidence type="ECO:0000256" key="1">
    <source>
        <dbReference type="SAM" id="SignalP"/>
    </source>
</evidence>
<evidence type="ECO:0000313" key="2">
    <source>
        <dbReference type="EMBL" id="SLN63169.1"/>
    </source>
</evidence>
<dbReference type="EMBL" id="FWFP01000009">
    <property type="protein sequence ID" value="SLN63169.1"/>
    <property type="molecule type" value="Genomic_DNA"/>
</dbReference>
<evidence type="ECO:0000313" key="3">
    <source>
        <dbReference type="Proteomes" id="UP000193778"/>
    </source>
</evidence>
<keyword evidence="3" id="KW-1185">Reference proteome</keyword>
<organism evidence="2 3">
    <name type="scientific">Ruegeria meonggei</name>
    <dbReference type="NCBI Taxonomy" id="1446476"/>
    <lineage>
        <taxon>Bacteria</taxon>
        <taxon>Pseudomonadati</taxon>
        <taxon>Pseudomonadota</taxon>
        <taxon>Alphaproteobacteria</taxon>
        <taxon>Rhodobacterales</taxon>
        <taxon>Roseobacteraceae</taxon>
        <taxon>Ruegeria</taxon>
    </lineage>
</organism>
<feature type="signal peptide" evidence="1">
    <location>
        <begin position="1"/>
        <end position="23"/>
    </location>
</feature>